<reference evidence="2" key="1">
    <citation type="submission" date="2020-02" db="EMBL/GenBank/DDBJ databases">
        <authorList>
            <person name="Meier V. D."/>
        </authorList>
    </citation>
    <scope>NUCLEOTIDE SEQUENCE</scope>
    <source>
        <strain evidence="2">AVDCRST_MAG06</strain>
    </source>
</reference>
<feature type="compositionally biased region" description="Basic residues" evidence="1">
    <location>
        <begin position="91"/>
        <end position="108"/>
    </location>
</feature>
<feature type="non-terminal residue" evidence="2">
    <location>
        <position position="211"/>
    </location>
</feature>
<feature type="region of interest" description="Disordered" evidence="1">
    <location>
        <begin position="1"/>
        <end position="113"/>
    </location>
</feature>
<name>A0A6J4P2M2_9ACTN</name>
<protein>
    <submittedName>
        <fullName evidence="2">Mobile element protein</fullName>
    </submittedName>
</protein>
<feature type="compositionally biased region" description="Basic residues" evidence="1">
    <location>
        <begin position="43"/>
        <end position="70"/>
    </location>
</feature>
<feature type="compositionally biased region" description="Basic residues" evidence="1">
    <location>
        <begin position="169"/>
        <end position="179"/>
    </location>
</feature>
<proteinExistence type="predicted"/>
<gene>
    <name evidence="2" type="ORF">AVDCRST_MAG06-2405</name>
</gene>
<evidence type="ECO:0000256" key="1">
    <source>
        <dbReference type="SAM" id="MobiDB-lite"/>
    </source>
</evidence>
<organism evidence="2">
    <name type="scientific">uncultured Nocardioides sp</name>
    <dbReference type="NCBI Taxonomy" id="198441"/>
    <lineage>
        <taxon>Bacteria</taxon>
        <taxon>Bacillati</taxon>
        <taxon>Actinomycetota</taxon>
        <taxon>Actinomycetes</taxon>
        <taxon>Propionibacteriales</taxon>
        <taxon>Nocardioidaceae</taxon>
        <taxon>Nocardioides</taxon>
        <taxon>environmental samples</taxon>
    </lineage>
</organism>
<dbReference type="AlphaFoldDB" id="A0A6J4P2M2"/>
<accession>A0A6J4P2M2</accession>
<feature type="region of interest" description="Disordered" evidence="1">
    <location>
        <begin position="132"/>
        <end position="187"/>
    </location>
</feature>
<dbReference type="EMBL" id="CADCUP010000160">
    <property type="protein sequence ID" value="CAA9404152.1"/>
    <property type="molecule type" value="Genomic_DNA"/>
</dbReference>
<sequence length="211" mass="23455">AGHPGRRRRVVDPQAAEGVVPPGHPRTPPDRPSAVCGGDGGLRLRRLHPLRRRPGRRPRRRLRLPRRHPPPRPQPSLPGGVDGRGRGHRDERRRRPRGPRPRRRRLRGRGVLAGVPHRLEEARTRWGAAGDLRPARRPRRRAQTLLSGPRASTVPGALRPQPAGPGAHVPHRHGRRGVPHHLSQPDAGTVAATWDEVRDQLAKSFPKIGPL</sequence>
<evidence type="ECO:0000313" key="2">
    <source>
        <dbReference type="EMBL" id="CAA9404152.1"/>
    </source>
</evidence>
<feature type="non-terminal residue" evidence="2">
    <location>
        <position position="1"/>
    </location>
</feature>